<dbReference type="OrthoDB" id="2643783at2"/>
<evidence type="ECO:0000256" key="3">
    <source>
        <dbReference type="ARBA" id="ARBA00023136"/>
    </source>
</evidence>
<dbReference type="PANTHER" id="PTHR43649:SF33">
    <property type="entry name" value="POLYGALACTURONAN_RHAMNOGALACTURONAN-BINDING PROTEIN YTCQ"/>
    <property type="match status" value="1"/>
</dbReference>
<keyword evidence="2" id="KW-0732">Signal</keyword>
<sequence length="523" mass="58304">MAIRKSEGTVFITKRGEHLSMKQQGWLPVKGMVVASMLLTTLACSTAGTSSSGNPEGSAVKKEEKPLELTMAAVAYQEPPVDGNEIEKRIAAFTNTKLSIQWIPLAAYTDKINLMIASGELPKVVNANYSPTIQSAMKSGMFWEIGPHLSKFKNLSTFNKAYFDHTVVDGKVYGIPSSRPITRQSLIYRSDWLKNAGLKEPKNLEELYQVLKAYTQNDPDKNGVNDTVGLAMEGLGKLNNIVVMHGGPNKFAIESGKLIPDFETNEYMDVLKFMKRLYAEKLMNQDFAVATRAQTQGSFTTGKSGMVQAVSGNAYNFYAVLVKPVPQAEVDYFTAFEEPKGRKVVAEINTETLTLIPKSSVKTEEELLRILAFFDKLAEPEMATLLARGIEGKHYKVEDGKALTTDGALFLKEVADLRNQLLKTWIFHNTMPPKQHALLDKSDRSDKDDEKYGVFDASKTLTSATYMERGKELEQIITDAATQFIMGKMDEAGFRKEIEKWRKTGGDKMLDEFMADSNKKNKK</sequence>
<evidence type="ECO:0000256" key="5">
    <source>
        <dbReference type="ARBA" id="ARBA00023288"/>
    </source>
</evidence>
<dbReference type="SUPFAM" id="SSF53850">
    <property type="entry name" value="Periplasmic binding protein-like II"/>
    <property type="match status" value="1"/>
</dbReference>
<dbReference type="InterPro" id="IPR006059">
    <property type="entry name" value="SBP"/>
</dbReference>
<proteinExistence type="predicted"/>
<dbReference type="InterPro" id="IPR050490">
    <property type="entry name" value="Bact_solute-bd_prot1"/>
</dbReference>
<name>A0A5C4T7V7_9BACL</name>
<evidence type="ECO:0000256" key="4">
    <source>
        <dbReference type="ARBA" id="ARBA00023139"/>
    </source>
</evidence>
<evidence type="ECO:0000313" key="6">
    <source>
        <dbReference type="EMBL" id="TNJ65091.1"/>
    </source>
</evidence>
<organism evidence="6 7">
    <name type="scientific">Paenibacillus hemerocallicola</name>
    <dbReference type="NCBI Taxonomy" id="1172614"/>
    <lineage>
        <taxon>Bacteria</taxon>
        <taxon>Bacillati</taxon>
        <taxon>Bacillota</taxon>
        <taxon>Bacilli</taxon>
        <taxon>Bacillales</taxon>
        <taxon>Paenibacillaceae</taxon>
        <taxon>Paenibacillus</taxon>
    </lineage>
</organism>
<dbReference type="Pfam" id="PF01547">
    <property type="entry name" value="SBP_bac_1"/>
    <property type="match status" value="1"/>
</dbReference>
<comment type="caution">
    <text evidence="6">The sequence shown here is derived from an EMBL/GenBank/DDBJ whole genome shotgun (WGS) entry which is preliminary data.</text>
</comment>
<accession>A0A5C4T7V7</accession>
<keyword evidence="7" id="KW-1185">Reference proteome</keyword>
<protein>
    <submittedName>
        <fullName evidence="6">Extracellular solute-binding protein</fullName>
    </submittedName>
</protein>
<dbReference type="AlphaFoldDB" id="A0A5C4T7V7"/>
<keyword evidence="1" id="KW-1003">Cell membrane</keyword>
<dbReference type="EMBL" id="VDCQ01000022">
    <property type="protein sequence ID" value="TNJ65091.1"/>
    <property type="molecule type" value="Genomic_DNA"/>
</dbReference>
<reference evidence="6 7" key="1">
    <citation type="submission" date="2019-05" db="EMBL/GenBank/DDBJ databases">
        <title>We sequenced the genome of Paenibacillus hemerocallicola KCTC 33185 for further insight into its adaptation and study the phylogeny of Paenibacillus.</title>
        <authorList>
            <person name="Narsing Rao M.P."/>
        </authorList>
    </citation>
    <scope>NUCLEOTIDE SEQUENCE [LARGE SCALE GENOMIC DNA]</scope>
    <source>
        <strain evidence="6 7">KCTC 33185</strain>
    </source>
</reference>
<evidence type="ECO:0000256" key="2">
    <source>
        <dbReference type="ARBA" id="ARBA00022729"/>
    </source>
</evidence>
<keyword evidence="5" id="KW-0449">Lipoprotein</keyword>
<dbReference type="PANTHER" id="PTHR43649">
    <property type="entry name" value="ARABINOSE-BINDING PROTEIN-RELATED"/>
    <property type="match status" value="1"/>
</dbReference>
<dbReference type="Proteomes" id="UP000307943">
    <property type="component" value="Unassembled WGS sequence"/>
</dbReference>
<evidence type="ECO:0000256" key="1">
    <source>
        <dbReference type="ARBA" id="ARBA00022475"/>
    </source>
</evidence>
<evidence type="ECO:0000313" key="7">
    <source>
        <dbReference type="Proteomes" id="UP000307943"/>
    </source>
</evidence>
<dbReference type="Gene3D" id="3.40.190.10">
    <property type="entry name" value="Periplasmic binding protein-like II"/>
    <property type="match status" value="2"/>
</dbReference>
<keyword evidence="3" id="KW-0472">Membrane</keyword>
<keyword evidence="4" id="KW-0564">Palmitate</keyword>
<gene>
    <name evidence="6" type="ORF">FE784_17040</name>
</gene>